<dbReference type="EMBL" id="JAFBEC010000012">
    <property type="protein sequence ID" value="MBM7634429.1"/>
    <property type="molecule type" value="Genomic_DNA"/>
</dbReference>
<name>A0ABS2PG66_9BACL</name>
<protein>
    <submittedName>
        <fullName evidence="1">Uncharacterized protein</fullName>
    </submittedName>
</protein>
<accession>A0ABS2PG66</accession>
<sequence>MAGIILNKNQLEEDLRRRRLSNHIDAVFEQALEMGSGCEDGEGFPVVVTETFESHDANHGFYFTVSIMEDSPEDDVEQLKFISYDFYHYEDSWK</sequence>
<dbReference type="RefSeq" id="WP_204699212.1">
    <property type="nucleotide sequence ID" value="NZ_JAFBEC010000012.1"/>
</dbReference>
<gene>
    <name evidence="1" type="ORF">JOD17_003535</name>
</gene>
<comment type="caution">
    <text evidence="1">The sequence shown here is derived from an EMBL/GenBank/DDBJ whole genome shotgun (WGS) entry which is preliminary data.</text>
</comment>
<reference evidence="1 2" key="1">
    <citation type="submission" date="2021-01" db="EMBL/GenBank/DDBJ databases">
        <title>Genomic Encyclopedia of Type Strains, Phase IV (KMG-IV): sequencing the most valuable type-strain genomes for metagenomic binning, comparative biology and taxonomic classification.</title>
        <authorList>
            <person name="Goeker M."/>
        </authorList>
    </citation>
    <scope>NUCLEOTIDE SEQUENCE [LARGE SCALE GENOMIC DNA]</scope>
    <source>
        <strain evidence="1 2">DSM 25540</strain>
    </source>
</reference>
<keyword evidence="2" id="KW-1185">Reference proteome</keyword>
<organism evidence="1 2">
    <name type="scientific">Geomicrobium sediminis</name>
    <dbReference type="NCBI Taxonomy" id="1347788"/>
    <lineage>
        <taxon>Bacteria</taxon>
        <taxon>Bacillati</taxon>
        <taxon>Bacillota</taxon>
        <taxon>Bacilli</taxon>
        <taxon>Bacillales</taxon>
        <taxon>Geomicrobium</taxon>
    </lineage>
</organism>
<evidence type="ECO:0000313" key="2">
    <source>
        <dbReference type="Proteomes" id="UP000741863"/>
    </source>
</evidence>
<proteinExistence type="predicted"/>
<dbReference type="Proteomes" id="UP000741863">
    <property type="component" value="Unassembled WGS sequence"/>
</dbReference>
<evidence type="ECO:0000313" key="1">
    <source>
        <dbReference type="EMBL" id="MBM7634429.1"/>
    </source>
</evidence>